<keyword evidence="2" id="KW-0812">Transmembrane</keyword>
<dbReference type="PANTHER" id="PTHR34558:SF9">
    <property type="entry name" value="F3L24.15 PROTEIN"/>
    <property type="match status" value="1"/>
</dbReference>
<reference evidence="4 5" key="3">
    <citation type="submission" date="2019-11" db="EMBL/GenBank/DDBJ databases">
        <title>A de novo genome assembly of a pear dwarfing rootstock.</title>
        <authorList>
            <person name="Wang F."/>
            <person name="Wang J."/>
            <person name="Li S."/>
            <person name="Zhang Y."/>
            <person name="Fang M."/>
            <person name="Ma L."/>
            <person name="Zhao Y."/>
            <person name="Jiang S."/>
        </authorList>
    </citation>
    <scope>NUCLEOTIDE SEQUENCE [LARGE SCALE GENOMIC DNA]</scope>
    <source>
        <strain evidence="4">S2</strain>
        <tissue evidence="4">Leaf</tissue>
    </source>
</reference>
<comment type="caution">
    <text evidence="4">The sequence shown here is derived from an EMBL/GenBank/DDBJ whole genome shotgun (WGS) entry which is preliminary data.</text>
</comment>
<feature type="signal peptide" evidence="3">
    <location>
        <begin position="1"/>
        <end position="23"/>
    </location>
</feature>
<dbReference type="EMBL" id="SMOL01000143">
    <property type="protein sequence ID" value="KAB2630585.1"/>
    <property type="molecule type" value="Genomic_DNA"/>
</dbReference>
<protein>
    <submittedName>
        <fullName evidence="4">Uncharacterized protein</fullName>
    </submittedName>
</protein>
<feature type="compositionally biased region" description="Low complexity" evidence="1">
    <location>
        <begin position="67"/>
        <end position="92"/>
    </location>
</feature>
<dbReference type="Proteomes" id="UP000327157">
    <property type="component" value="Chromosome 12"/>
</dbReference>
<dbReference type="AlphaFoldDB" id="A0A5N5HRW3"/>
<keyword evidence="5" id="KW-1185">Reference proteome</keyword>
<evidence type="ECO:0000313" key="4">
    <source>
        <dbReference type="EMBL" id="KAB2630585.1"/>
    </source>
</evidence>
<evidence type="ECO:0000313" key="5">
    <source>
        <dbReference type="Proteomes" id="UP000327157"/>
    </source>
</evidence>
<evidence type="ECO:0000256" key="3">
    <source>
        <dbReference type="SAM" id="SignalP"/>
    </source>
</evidence>
<dbReference type="PANTHER" id="PTHR34558">
    <property type="entry name" value="EXPRESSED PROTEIN"/>
    <property type="match status" value="1"/>
</dbReference>
<gene>
    <name evidence="4" type="ORF">D8674_008104</name>
</gene>
<proteinExistence type="predicted"/>
<feature type="region of interest" description="Disordered" evidence="1">
    <location>
        <begin position="37"/>
        <end position="92"/>
    </location>
</feature>
<dbReference type="OrthoDB" id="686454at2759"/>
<organism evidence="4 5">
    <name type="scientific">Pyrus ussuriensis x Pyrus communis</name>
    <dbReference type="NCBI Taxonomy" id="2448454"/>
    <lineage>
        <taxon>Eukaryota</taxon>
        <taxon>Viridiplantae</taxon>
        <taxon>Streptophyta</taxon>
        <taxon>Embryophyta</taxon>
        <taxon>Tracheophyta</taxon>
        <taxon>Spermatophyta</taxon>
        <taxon>Magnoliopsida</taxon>
        <taxon>eudicotyledons</taxon>
        <taxon>Gunneridae</taxon>
        <taxon>Pentapetalae</taxon>
        <taxon>rosids</taxon>
        <taxon>fabids</taxon>
        <taxon>Rosales</taxon>
        <taxon>Rosaceae</taxon>
        <taxon>Amygdaloideae</taxon>
        <taxon>Maleae</taxon>
        <taxon>Pyrus</taxon>
    </lineage>
</organism>
<keyword evidence="2" id="KW-1133">Transmembrane helix</keyword>
<reference evidence="4 5" key="1">
    <citation type="submission" date="2019-09" db="EMBL/GenBank/DDBJ databases">
        <authorList>
            <person name="Ou C."/>
        </authorList>
    </citation>
    <scope>NUCLEOTIDE SEQUENCE [LARGE SCALE GENOMIC DNA]</scope>
    <source>
        <strain evidence="4">S2</strain>
        <tissue evidence="4">Leaf</tissue>
    </source>
</reference>
<name>A0A5N5HRW3_9ROSA</name>
<sequence>MAQYQLLLLFLILGAAYLSVTMADEMAHQTLEQSSLASLSGNPAPCPSPSITRKLGKHNPSETNPKSSDAPALSPRSAPSPTTTSETPETVESVSILEQEIHIKKHHHSMDKSVAGGGVILGGLATTFLVAVFCYIRATARHKGSVTSTTGSSP</sequence>
<accession>A0A5N5HRW3</accession>
<feature type="transmembrane region" description="Helical" evidence="2">
    <location>
        <begin position="114"/>
        <end position="136"/>
    </location>
</feature>
<reference evidence="5" key="2">
    <citation type="submission" date="2019-10" db="EMBL/GenBank/DDBJ databases">
        <title>A de novo genome assembly of a pear dwarfing rootstock.</title>
        <authorList>
            <person name="Wang F."/>
            <person name="Wang J."/>
            <person name="Li S."/>
            <person name="Zhang Y."/>
            <person name="Fang M."/>
            <person name="Ma L."/>
            <person name="Zhao Y."/>
            <person name="Jiang S."/>
        </authorList>
    </citation>
    <scope>NUCLEOTIDE SEQUENCE [LARGE SCALE GENOMIC DNA]</scope>
</reference>
<feature type="chain" id="PRO_5024433900" evidence="3">
    <location>
        <begin position="24"/>
        <end position="154"/>
    </location>
</feature>
<evidence type="ECO:0000256" key="2">
    <source>
        <dbReference type="SAM" id="Phobius"/>
    </source>
</evidence>
<keyword evidence="2" id="KW-0472">Membrane</keyword>
<evidence type="ECO:0000256" key="1">
    <source>
        <dbReference type="SAM" id="MobiDB-lite"/>
    </source>
</evidence>
<keyword evidence="3" id="KW-0732">Signal</keyword>